<dbReference type="RefSeq" id="WP_152731631.1">
    <property type="nucleotide sequence ID" value="NZ_JAABOZ010000006.1"/>
</dbReference>
<protein>
    <submittedName>
        <fullName evidence="1">Uncharacterized protein</fullName>
    </submittedName>
</protein>
<name>A0A7K3W8K6_9ACTN</name>
<accession>A0A7K3W8K6</accession>
<dbReference type="Proteomes" id="UP000470470">
    <property type="component" value="Unassembled WGS sequence"/>
</dbReference>
<dbReference type="EMBL" id="JAAGWK010000005">
    <property type="protein sequence ID" value="NEL52798.1"/>
    <property type="molecule type" value="Genomic_DNA"/>
</dbReference>
<gene>
    <name evidence="1" type="ORF">G1H19_02055</name>
</gene>
<organism evidence="1 2">
    <name type="scientific">Goekera deserti</name>
    <dbReference type="NCBI Taxonomy" id="2497753"/>
    <lineage>
        <taxon>Bacteria</taxon>
        <taxon>Bacillati</taxon>
        <taxon>Actinomycetota</taxon>
        <taxon>Actinomycetes</taxon>
        <taxon>Geodermatophilales</taxon>
        <taxon>Geodermatophilaceae</taxon>
        <taxon>Goekera</taxon>
    </lineage>
</organism>
<keyword evidence="2" id="KW-1185">Reference proteome</keyword>
<comment type="caution">
    <text evidence="1">The sequence shown here is derived from an EMBL/GenBank/DDBJ whole genome shotgun (WGS) entry which is preliminary data.</text>
</comment>
<proteinExistence type="predicted"/>
<evidence type="ECO:0000313" key="1">
    <source>
        <dbReference type="EMBL" id="NEL52798.1"/>
    </source>
</evidence>
<reference evidence="1 2" key="1">
    <citation type="submission" date="2020-02" db="EMBL/GenBank/DDBJ databases">
        <title>The whole genome sequence of CPCC 205119.</title>
        <authorList>
            <person name="Jiang Z."/>
        </authorList>
    </citation>
    <scope>NUCLEOTIDE SEQUENCE [LARGE SCALE GENOMIC DNA]</scope>
    <source>
        <strain evidence="1 2">CPCC 205119</strain>
    </source>
</reference>
<evidence type="ECO:0000313" key="2">
    <source>
        <dbReference type="Proteomes" id="UP000470470"/>
    </source>
</evidence>
<sequence>MTLDLPDAVPLPDPPGSPQLLGDVVDGVRAAALDAWVLDVRLAAPVAATPGWQGTDAEAAAVQLATTRVVAGDLYLALSTGATRLDRHRELMEDVRAQLSALREEQDADRAVCAARMPSTAGVELATDPTLLASAQVVRDGYRERDAGRATRHADLVQELADDATAAAAELTTALAPVSGGARGAAAVTAHLAGVLPGWGTPELTDLGFEAASALVMPQTAEDLSATAAEYAAYLDEPAFAVALIARLGVDGLVVLLQRVGCLLPDRDDVLPGVLGRVLGAAARGDGRAASAVLTATVLPTDARSTGSVADRDVMAGMARVLCTGWVSSATAAAWTRQALDREQALQRRGADPEAVPPAGLVEAGLTQLARDPAAAAAFLDQSHEWRHLLGRPWSDGAASLSSVLVAVRQSDPALTEAVALAALQGAGGSLQSMLDGTGPGDRTQEALAVLSGDVAVLLASHLDAIEPLLVAGAGGLGVPSRALTPAELQVVRGIGLVAIDSGARETLMLAVTSRAMQAPVVAGADLRPASYAQGSFVAAVAGGEHVADQLHVLGRRRSIEAGQRAFAIATMPLGFLPGKTGDAVGKLFALAAPLLAPEDLSGVVGEALELTPSTGAADAKLMAIAAALPGLVAAGALPDPGPDASPAELLETGSSYEARLPIGVRVSVWDAVRGTAADGYGEIAQQLGLEADDGDERATAADGIRVTDN</sequence>
<dbReference type="AlphaFoldDB" id="A0A7K3W8K6"/>